<evidence type="ECO:0000256" key="1">
    <source>
        <dbReference type="SAM" id="MobiDB-lite"/>
    </source>
</evidence>
<dbReference type="EMBL" id="CAMXCT010002418">
    <property type="protein sequence ID" value="CAI3998030.1"/>
    <property type="molecule type" value="Genomic_DNA"/>
</dbReference>
<dbReference type="EMBL" id="CAMXCT030002418">
    <property type="protein sequence ID" value="CAL4785342.1"/>
    <property type="molecule type" value="Genomic_DNA"/>
</dbReference>
<comment type="caution">
    <text evidence="2">The sequence shown here is derived from an EMBL/GenBank/DDBJ whole genome shotgun (WGS) entry which is preliminary data.</text>
</comment>
<name>A0A9P1G4Z3_9DINO</name>
<dbReference type="EMBL" id="CAMXCT020002418">
    <property type="protein sequence ID" value="CAL1151405.1"/>
    <property type="molecule type" value="Genomic_DNA"/>
</dbReference>
<dbReference type="Proteomes" id="UP001152797">
    <property type="component" value="Unassembled WGS sequence"/>
</dbReference>
<reference evidence="3 4" key="2">
    <citation type="submission" date="2024-05" db="EMBL/GenBank/DDBJ databases">
        <authorList>
            <person name="Chen Y."/>
            <person name="Shah S."/>
            <person name="Dougan E. K."/>
            <person name="Thang M."/>
            <person name="Chan C."/>
        </authorList>
    </citation>
    <scope>NUCLEOTIDE SEQUENCE [LARGE SCALE GENOMIC DNA]</scope>
</reference>
<keyword evidence="4" id="KW-1185">Reference proteome</keyword>
<gene>
    <name evidence="2" type="ORF">C1SCF055_LOCUS24364</name>
</gene>
<feature type="compositionally biased region" description="Basic and acidic residues" evidence="1">
    <location>
        <begin position="80"/>
        <end position="111"/>
    </location>
</feature>
<protein>
    <submittedName>
        <fullName evidence="2">Uncharacterized protein</fullName>
    </submittedName>
</protein>
<reference evidence="2" key="1">
    <citation type="submission" date="2022-10" db="EMBL/GenBank/DDBJ databases">
        <authorList>
            <person name="Chen Y."/>
            <person name="Dougan E. K."/>
            <person name="Chan C."/>
            <person name="Rhodes N."/>
            <person name="Thang M."/>
        </authorList>
    </citation>
    <scope>NUCLEOTIDE SEQUENCE</scope>
</reference>
<accession>A0A9P1G4Z3</accession>
<organism evidence="2">
    <name type="scientific">Cladocopium goreaui</name>
    <dbReference type="NCBI Taxonomy" id="2562237"/>
    <lineage>
        <taxon>Eukaryota</taxon>
        <taxon>Sar</taxon>
        <taxon>Alveolata</taxon>
        <taxon>Dinophyceae</taxon>
        <taxon>Suessiales</taxon>
        <taxon>Symbiodiniaceae</taxon>
        <taxon>Cladocopium</taxon>
    </lineage>
</organism>
<dbReference type="AlphaFoldDB" id="A0A9P1G4Z3"/>
<proteinExistence type="predicted"/>
<evidence type="ECO:0000313" key="4">
    <source>
        <dbReference type="Proteomes" id="UP001152797"/>
    </source>
</evidence>
<feature type="region of interest" description="Disordered" evidence="1">
    <location>
        <begin position="69"/>
        <end position="129"/>
    </location>
</feature>
<feature type="compositionally biased region" description="Basic and acidic residues" evidence="1">
    <location>
        <begin position="118"/>
        <end position="129"/>
    </location>
</feature>
<evidence type="ECO:0000313" key="3">
    <source>
        <dbReference type="EMBL" id="CAL4785342.1"/>
    </source>
</evidence>
<evidence type="ECO:0000313" key="2">
    <source>
        <dbReference type="EMBL" id="CAI3998030.1"/>
    </source>
</evidence>
<feature type="region of interest" description="Disordered" evidence="1">
    <location>
        <begin position="1"/>
        <end position="22"/>
    </location>
</feature>
<sequence length="129" mass="14082">MKKPAAAEEASEKAAAAPVAAEAEEWLGRKPGIARKRRDGNPFRGQCFAEAAGEEVQTTDEMVDAEASQAFQPKGSQDGVEGKEEHVKLEPRAEREELETRPAGKNERLEAQPEEQQEGLKTRPAGKDE</sequence>